<proteinExistence type="inferred from homology"/>
<dbReference type="InterPro" id="IPR036291">
    <property type="entry name" value="NAD(P)-bd_dom_sf"/>
</dbReference>
<evidence type="ECO:0000256" key="4">
    <source>
        <dbReference type="ARBA" id="ARBA00022605"/>
    </source>
</evidence>
<keyword evidence="3" id="KW-0554">One-carbon metabolism</keyword>
<feature type="domain" description="Tetrahydrofolate dehydrogenase/cyclohydrolase catalytic" evidence="12">
    <location>
        <begin position="5"/>
        <end position="120"/>
    </location>
</feature>
<dbReference type="GO" id="GO:0006164">
    <property type="term" value="P:purine nucleotide biosynthetic process"/>
    <property type="evidence" value="ECO:0007669"/>
    <property type="project" value="UniProtKB-KW"/>
</dbReference>
<dbReference type="Gene3D" id="3.40.50.10860">
    <property type="entry name" value="Leucine Dehydrogenase, chain A, domain 1"/>
    <property type="match status" value="1"/>
</dbReference>
<dbReference type="GO" id="GO:0000105">
    <property type="term" value="P:L-histidine biosynthetic process"/>
    <property type="evidence" value="ECO:0007669"/>
    <property type="project" value="UniProtKB-KW"/>
</dbReference>
<dbReference type="GO" id="GO:0004477">
    <property type="term" value="F:methenyltetrahydrofolate cyclohydrolase activity"/>
    <property type="evidence" value="ECO:0007669"/>
    <property type="project" value="TreeGrafter"/>
</dbReference>
<organism evidence="14">
    <name type="scientific">Candidatus Hakubella thermalkaliphila</name>
    <dbReference type="NCBI Taxonomy" id="2754717"/>
    <lineage>
        <taxon>Bacteria</taxon>
        <taxon>Bacillati</taxon>
        <taxon>Actinomycetota</taxon>
        <taxon>Actinomycetota incertae sedis</taxon>
        <taxon>Candidatus Hakubellales</taxon>
        <taxon>Candidatus Hakubellaceae</taxon>
        <taxon>Candidatus Hakubella</taxon>
    </lineage>
</organism>
<evidence type="ECO:0000256" key="10">
    <source>
        <dbReference type="ARBA" id="ARBA00023167"/>
    </source>
</evidence>
<evidence type="ECO:0000256" key="11">
    <source>
        <dbReference type="ARBA" id="ARBA00023268"/>
    </source>
</evidence>
<feature type="non-terminal residue" evidence="14">
    <location>
        <position position="323"/>
    </location>
</feature>
<dbReference type="PANTHER" id="PTHR48099">
    <property type="entry name" value="C-1-TETRAHYDROFOLATE SYNTHASE, CYTOPLASMIC-RELATED"/>
    <property type="match status" value="1"/>
</dbReference>
<dbReference type="InterPro" id="IPR020630">
    <property type="entry name" value="THF_DH/CycHdrlase_cat_dom"/>
</dbReference>
<keyword evidence="11" id="KW-0511">Multifunctional enzyme</keyword>
<dbReference type="InterPro" id="IPR020631">
    <property type="entry name" value="THF_DH/CycHdrlase_NAD-bd_dom"/>
</dbReference>
<evidence type="ECO:0000256" key="6">
    <source>
        <dbReference type="ARBA" id="ARBA00022801"/>
    </source>
</evidence>
<comment type="pathway">
    <text evidence="1">One-carbon metabolism; tetrahydrofolate interconversion.</text>
</comment>
<dbReference type="GO" id="GO:0005829">
    <property type="term" value="C:cytosol"/>
    <property type="evidence" value="ECO:0007669"/>
    <property type="project" value="TreeGrafter"/>
</dbReference>
<dbReference type="Gene3D" id="3.40.50.720">
    <property type="entry name" value="NAD(P)-binding Rossmann-like Domain"/>
    <property type="match status" value="1"/>
</dbReference>
<evidence type="ECO:0000256" key="7">
    <source>
        <dbReference type="ARBA" id="ARBA00022857"/>
    </source>
</evidence>
<dbReference type="Pfam" id="PF00763">
    <property type="entry name" value="THF_DHG_CYH"/>
    <property type="match status" value="1"/>
</dbReference>
<keyword evidence="9" id="KW-0368">Histidine biosynthesis</keyword>
<keyword evidence="7" id="KW-0521">NADP</keyword>
<dbReference type="InterPro" id="IPR046346">
    <property type="entry name" value="Aminoacid_DH-like_N_sf"/>
</dbReference>
<gene>
    <name evidence="14" type="ORF">HKBW3S43_01358</name>
</gene>
<dbReference type="InterPro" id="IPR000672">
    <property type="entry name" value="THF_DH/CycHdrlase"/>
</dbReference>
<dbReference type="RefSeq" id="WP_176230128.1">
    <property type="nucleotide sequence ID" value="NZ_BLSB01000138.1"/>
</dbReference>
<dbReference type="FunFam" id="3.40.50.10860:FF:000005">
    <property type="entry name" value="C-1-tetrahydrofolate synthase, cytoplasmic, putative"/>
    <property type="match status" value="1"/>
</dbReference>
<keyword evidence="6 14" id="KW-0378">Hydrolase</keyword>
<evidence type="ECO:0000256" key="9">
    <source>
        <dbReference type="ARBA" id="ARBA00023102"/>
    </source>
</evidence>
<protein>
    <submittedName>
        <fullName evidence="14">Methylenetetrahydrofolate dehydrogenase (NADP+) / methenyltetrahydrofolate cyclohydrolase</fullName>
    </submittedName>
</protein>
<dbReference type="PRINTS" id="PR00085">
    <property type="entry name" value="THFDHDRGNASE"/>
</dbReference>
<dbReference type="GO" id="GO:0035999">
    <property type="term" value="P:tetrahydrofolate interconversion"/>
    <property type="evidence" value="ECO:0007669"/>
    <property type="project" value="TreeGrafter"/>
</dbReference>
<comment type="caution">
    <text evidence="14">The sequence shown here is derived from an EMBL/GenBank/DDBJ whole genome shotgun (WGS) entry which is preliminary data.</text>
</comment>
<dbReference type="GO" id="GO:0004488">
    <property type="term" value="F:methylenetetrahydrofolate dehydrogenase (NADP+) activity"/>
    <property type="evidence" value="ECO:0007669"/>
    <property type="project" value="InterPro"/>
</dbReference>
<dbReference type="HAMAP" id="MF_01576">
    <property type="entry name" value="THF_DHG_CYH"/>
    <property type="match status" value="1"/>
</dbReference>
<evidence type="ECO:0000259" key="13">
    <source>
        <dbReference type="Pfam" id="PF02882"/>
    </source>
</evidence>
<keyword evidence="10" id="KW-0486">Methionine biosynthesis</keyword>
<keyword evidence="5" id="KW-0658">Purine biosynthesis</keyword>
<dbReference type="SUPFAM" id="SSF53223">
    <property type="entry name" value="Aminoacid dehydrogenase-like, N-terminal domain"/>
    <property type="match status" value="1"/>
</dbReference>
<evidence type="ECO:0000256" key="2">
    <source>
        <dbReference type="ARBA" id="ARBA00011738"/>
    </source>
</evidence>
<dbReference type="SUPFAM" id="SSF51735">
    <property type="entry name" value="NAD(P)-binding Rossmann-fold domains"/>
    <property type="match status" value="1"/>
</dbReference>
<dbReference type="Proteomes" id="UP000576480">
    <property type="component" value="Unassembled WGS sequence"/>
</dbReference>
<evidence type="ECO:0000313" key="14">
    <source>
        <dbReference type="EMBL" id="GFP35567.1"/>
    </source>
</evidence>
<feature type="domain" description="Tetrahydrofolate dehydrogenase/cyclohydrolase NAD(P)-binding" evidence="13">
    <location>
        <begin position="139"/>
        <end position="299"/>
    </location>
</feature>
<dbReference type="AlphaFoldDB" id="A0A6V8PTF0"/>
<dbReference type="Pfam" id="PF02882">
    <property type="entry name" value="THF_DHG_CYH_C"/>
    <property type="match status" value="1"/>
</dbReference>
<evidence type="ECO:0000256" key="5">
    <source>
        <dbReference type="ARBA" id="ARBA00022755"/>
    </source>
</evidence>
<dbReference type="CDD" id="cd01080">
    <property type="entry name" value="NAD_bind_m-THF_DH_Cyclohyd"/>
    <property type="match status" value="1"/>
</dbReference>
<evidence type="ECO:0000256" key="8">
    <source>
        <dbReference type="ARBA" id="ARBA00023002"/>
    </source>
</evidence>
<keyword evidence="8" id="KW-0560">Oxidoreductase</keyword>
<evidence type="ECO:0000259" key="12">
    <source>
        <dbReference type="Pfam" id="PF00763"/>
    </source>
</evidence>
<dbReference type="FunFam" id="3.40.50.720:FF:000006">
    <property type="entry name" value="Bifunctional protein FolD"/>
    <property type="match status" value="1"/>
</dbReference>
<name>A0A6V8PTF0_9ACTN</name>
<sequence length="323" mass="34743">MAVIIDGTRIAEEIRAEVRKEAGELKKERGITPGLAVILVGENPASQVYVNSKVKACGQVGIHSETILKPEEATTEEVLRDIELLNQREDIHGILVQLPLPKQIDENLVLPAVDPSKDVDGFHPVNVGKLCLKQEGFVPATPSGIIEILKRMNIQIEGKEAVVIGRSDIVGKPMALLLLHHNATVTVCHSRTVDLPGVARRADILVVAIGRPAMVKGDWVKPGAVVIDVGTNRVTADKAWEELKKDPKRAKNLGTRGSTLVGDVDEYSVGPVAAYRTPVPGGEGPLSMAMHLKNTLLAALTFGKKKEEIQLDGNLLSPGLREG</sequence>
<evidence type="ECO:0000256" key="3">
    <source>
        <dbReference type="ARBA" id="ARBA00022563"/>
    </source>
</evidence>
<accession>A0A6V8PTF0</accession>
<evidence type="ECO:0000256" key="1">
    <source>
        <dbReference type="ARBA" id="ARBA00004777"/>
    </source>
</evidence>
<dbReference type="PANTHER" id="PTHR48099:SF5">
    <property type="entry name" value="C-1-TETRAHYDROFOLATE SYNTHASE, CYTOPLASMIC"/>
    <property type="match status" value="1"/>
</dbReference>
<keyword evidence="4" id="KW-0028">Amino-acid biosynthesis</keyword>
<reference evidence="14" key="1">
    <citation type="journal article" date="2020" name="Front. Microbiol.">
        <title>Single-cell genomics of novel Actinobacteria with the Wood-Ljungdahl pathway discovered in a serpentinizing system.</title>
        <authorList>
            <person name="Merino N."/>
            <person name="Kawai M."/>
            <person name="Boyd E.S."/>
            <person name="Colman D.R."/>
            <person name="McGlynn S.E."/>
            <person name="Nealson K.H."/>
            <person name="Kurokawa K."/>
            <person name="Hongoh Y."/>
        </authorList>
    </citation>
    <scope>NUCLEOTIDE SEQUENCE [LARGE SCALE GENOMIC DNA]</scope>
    <source>
        <strain evidence="14">S43</strain>
    </source>
</reference>
<comment type="subunit">
    <text evidence="2">Homodimer.</text>
</comment>
<dbReference type="EMBL" id="BLSB01000138">
    <property type="protein sequence ID" value="GFP35567.1"/>
    <property type="molecule type" value="Genomic_DNA"/>
</dbReference>
<dbReference type="GO" id="GO:0009086">
    <property type="term" value="P:methionine biosynthetic process"/>
    <property type="evidence" value="ECO:0007669"/>
    <property type="project" value="UniProtKB-KW"/>
</dbReference>